<evidence type="ECO:0000313" key="3">
    <source>
        <dbReference type="Proteomes" id="UP000033566"/>
    </source>
</evidence>
<keyword evidence="3" id="KW-1185">Reference proteome</keyword>
<dbReference type="Proteomes" id="UP000033566">
    <property type="component" value="Chromosome"/>
</dbReference>
<organism evidence="2 3">
    <name type="scientific">Corynebacterium camporealensis</name>
    <dbReference type="NCBI Taxonomy" id="161896"/>
    <lineage>
        <taxon>Bacteria</taxon>
        <taxon>Bacillati</taxon>
        <taxon>Actinomycetota</taxon>
        <taxon>Actinomycetes</taxon>
        <taxon>Mycobacteriales</taxon>
        <taxon>Corynebacteriaceae</taxon>
        <taxon>Corynebacterium</taxon>
    </lineage>
</organism>
<sequence>MTTALRTRPAPPAPVSPAPRPAPRPKPSALRRPRLASTTEPILFPELHPTTRATRSVKDSFGKELATLALSPSLSAGFSLTAPGSTTHLSHRELDSRGWTIRDAWDTAAHNLQMQALTPQGLRLWTRPATRTLGNDCPPGWEVRIQGGLATAWLAHPRTFSALNEHLLNLTRAAELTYLAPDRFTLYVLADCSPAETNEWANVAYCSRPPHRTPLLNEPLKFVRGFPLTADQAT</sequence>
<dbReference type="EMBL" id="CP011311">
    <property type="protein sequence ID" value="AKE39484.1"/>
    <property type="molecule type" value="Genomic_DNA"/>
</dbReference>
<evidence type="ECO:0000256" key="1">
    <source>
        <dbReference type="SAM" id="MobiDB-lite"/>
    </source>
</evidence>
<gene>
    <name evidence="2" type="ORF">UL81_07645</name>
</gene>
<accession>A0A0F6TBI5</accession>
<dbReference type="KEGG" id="ccj:UL81_07645"/>
<name>A0A0F6TBI5_9CORY</name>
<dbReference type="AlphaFoldDB" id="A0A0F6TBI5"/>
<dbReference type="STRING" id="161896.UL81_07645"/>
<feature type="region of interest" description="Disordered" evidence="1">
    <location>
        <begin position="1"/>
        <end position="42"/>
    </location>
</feature>
<protein>
    <submittedName>
        <fullName evidence="2">Uncharacterized protein</fullName>
    </submittedName>
</protein>
<dbReference type="OrthoDB" id="4408123at2"/>
<reference evidence="2 3" key="1">
    <citation type="journal article" date="2015" name="Genome Announc.">
        <title>Complete Genome Sequence of Corynebacterium camporealensis DSM 44610, Isolated from the Milk of a Manchega Sheep with Subclinical Mastitis.</title>
        <authorList>
            <person name="Ruckert C."/>
            <person name="Albersmeier A."/>
            <person name="Winkler A."/>
            <person name="Tauch A."/>
        </authorList>
    </citation>
    <scope>NUCLEOTIDE SEQUENCE [LARGE SCALE GENOMIC DNA]</scope>
    <source>
        <strain evidence="2 3">DSM 44610</strain>
    </source>
</reference>
<dbReference type="HOGENOM" id="CLU_103273_0_0_11"/>
<dbReference type="PATRIC" id="fig|161896.4.peg.1496"/>
<evidence type="ECO:0000313" key="2">
    <source>
        <dbReference type="EMBL" id="AKE39484.1"/>
    </source>
</evidence>
<feature type="compositionally biased region" description="Pro residues" evidence="1">
    <location>
        <begin position="9"/>
        <end position="26"/>
    </location>
</feature>
<proteinExistence type="predicted"/>
<dbReference type="RefSeq" id="WP_144407170.1">
    <property type="nucleotide sequence ID" value="NZ_CP011311.1"/>
</dbReference>